<accession>Q2QZH1</accession>
<organism evidence="3">
    <name type="scientific">Oryza sativa subsp. japonica</name>
    <name type="common">Rice</name>
    <dbReference type="NCBI Taxonomy" id="39947"/>
    <lineage>
        <taxon>Eukaryota</taxon>
        <taxon>Viridiplantae</taxon>
        <taxon>Streptophyta</taxon>
        <taxon>Embryophyta</taxon>
        <taxon>Tracheophyta</taxon>
        <taxon>Spermatophyta</taxon>
        <taxon>Magnoliopsida</taxon>
        <taxon>Liliopsida</taxon>
        <taxon>Poales</taxon>
        <taxon>Poaceae</taxon>
        <taxon>BOP clade</taxon>
        <taxon>Oryzoideae</taxon>
        <taxon>Oryzeae</taxon>
        <taxon>Oryzinae</taxon>
        <taxon>Oryza</taxon>
        <taxon>Oryza sativa</taxon>
    </lineage>
</organism>
<sequence>MGGQTGELALRLASKAATGGDAGERGKREERGKGGRERGLAPLPNREKEKGAGRRGRGKGELGLRPLAACARSGGGRAMTTAMTVGWFGAARRHRRQARAGAAEGDGGGDQAPRLRLALVLPPVSRDLPRRRMCMRQMLVRGALLMGHEMNQIDAAAPEGLTGPGPVRPHTRLRSGIRKRRHLVSPQAGRNVIDCKWVYKVKRKADGSLDRGWSLRQLYVQNAFFHGVLEEEVYMKQPPGYEDPKFPNHICKLDKDLTKEFALKDLEELHYFLGIEVNKTSDGIMLTQEKYASDILRRVGMQDCKPVSTPLLASEKLLVHEGTLLGQKDTTQYRSIVGALPYLTLTRPDISFSVNKVCQFLHSPTTVHWTVVKRILRYLKYTVNCGLRISKSSSLLVSGFCDADWAGCLDDRRSTGGFAVFLGSNLVSWSARKQTTVSRSSTEAEYKALADTKAEIMWLQTLLYEIGIETPKAAKVWCDNVGAKYLSVNPMFHARTKHIEVDYYIVRERVSRKLLEIEYISSKDQIAYGFTKSLTVRPFEVFKSNLNIDCLD</sequence>
<reference evidence="3" key="2">
    <citation type="submission" date="2005-04" db="EMBL/GenBank/DDBJ databases">
        <authorList>
            <person name="Buell C.R."/>
            <person name="Wing R.A."/>
            <person name="McCombie W.A."/>
            <person name="Ouyang S."/>
        </authorList>
    </citation>
    <scope>NUCLEOTIDE SEQUENCE</scope>
</reference>
<dbReference type="CDD" id="cd09272">
    <property type="entry name" value="RNase_HI_RT_Ty1"/>
    <property type="match status" value="1"/>
</dbReference>
<name>Q2QZH1_ORYSJ</name>
<gene>
    <name evidence="3" type="ordered locus">LOC_Os11g46010</name>
</gene>
<evidence type="ECO:0000259" key="2">
    <source>
        <dbReference type="Pfam" id="PF07727"/>
    </source>
</evidence>
<dbReference type="EMBL" id="DP000010">
    <property type="protein sequence ID" value="ABA95366.1"/>
    <property type="molecule type" value="Genomic_DNA"/>
</dbReference>
<dbReference type="InterPro" id="IPR043502">
    <property type="entry name" value="DNA/RNA_pol_sf"/>
</dbReference>
<dbReference type="PANTHER" id="PTHR11439:SF450">
    <property type="entry name" value="REVERSE TRANSCRIPTASE TY1_COPIA-TYPE DOMAIN-CONTAINING PROTEIN"/>
    <property type="match status" value="1"/>
</dbReference>
<dbReference type="Pfam" id="PF07727">
    <property type="entry name" value="RVT_2"/>
    <property type="match status" value="1"/>
</dbReference>
<evidence type="ECO:0000313" key="3">
    <source>
        <dbReference type="EMBL" id="ABA95366.1"/>
    </source>
</evidence>
<reference evidence="3" key="3">
    <citation type="submission" date="2006-01" db="EMBL/GenBank/DDBJ databases">
        <authorList>
            <person name="Buell R."/>
        </authorList>
    </citation>
    <scope>NUCLEOTIDE SEQUENCE</scope>
</reference>
<dbReference type="SUPFAM" id="SSF56672">
    <property type="entry name" value="DNA/RNA polymerases"/>
    <property type="match status" value="1"/>
</dbReference>
<dbReference type="AlphaFoldDB" id="Q2QZH1"/>
<dbReference type="InterPro" id="IPR013103">
    <property type="entry name" value="RVT_2"/>
</dbReference>
<evidence type="ECO:0000256" key="1">
    <source>
        <dbReference type="SAM" id="MobiDB-lite"/>
    </source>
</evidence>
<protein>
    <submittedName>
        <fullName evidence="3">Retrotransposon protein, putative, Ty1-copia subclass</fullName>
    </submittedName>
</protein>
<feature type="region of interest" description="Disordered" evidence="1">
    <location>
        <begin position="1"/>
        <end position="61"/>
    </location>
</feature>
<feature type="compositionally biased region" description="Basic and acidic residues" evidence="1">
    <location>
        <begin position="22"/>
        <end position="61"/>
    </location>
</feature>
<feature type="domain" description="Reverse transcriptase Ty1/copia-type" evidence="2">
    <location>
        <begin position="255"/>
        <end position="312"/>
    </location>
</feature>
<reference evidence="3" key="1">
    <citation type="journal article" date="2005" name="BMC Biol.">
        <title>The sequence of rice chromosomes 11 and 12, rich in disease resistance genes and recent gene duplications.</title>
        <authorList>
            <consortium name="The rice chromosomes 11 and 12 sequencing consortia"/>
        </authorList>
    </citation>
    <scope>NUCLEOTIDE SEQUENCE [LARGE SCALE GENOMIC DNA]</scope>
</reference>
<proteinExistence type="predicted"/>
<dbReference type="PANTHER" id="PTHR11439">
    <property type="entry name" value="GAG-POL-RELATED RETROTRANSPOSON"/>
    <property type="match status" value="1"/>
</dbReference>